<dbReference type="HOGENOM" id="CLU_2174365_0_0_1"/>
<name>U5D2E7_AMBTC</name>
<organism evidence="2 3">
    <name type="scientific">Amborella trichopoda</name>
    <dbReference type="NCBI Taxonomy" id="13333"/>
    <lineage>
        <taxon>Eukaryota</taxon>
        <taxon>Viridiplantae</taxon>
        <taxon>Streptophyta</taxon>
        <taxon>Embryophyta</taxon>
        <taxon>Tracheophyta</taxon>
        <taxon>Spermatophyta</taxon>
        <taxon>Magnoliopsida</taxon>
        <taxon>Amborellales</taxon>
        <taxon>Amborellaceae</taxon>
        <taxon>Amborella</taxon>
    </lineage>
</organism>
<evidence type="ECO:0000313" key="2">
    <source>
        <dbReference type="EMBL" id="ERN16589.1"/>
    </source>
</evidence>
<gene>
    <name evidence="2" type="ORF">AMTR_s00031p00219520</name>
</gene>
<reference evidence="3" key="1">
    <citation type="journal article" date="2013" name="Science">
        <title>The Amborella genome and the evolution of flowering plants.</title>
        <authorList>
            <consortium name="Amborella Genome Project"/>
        </authorList>
    </citation>
    <scope>NUCLEOTIDE SEQUENCE [LARGE SCALE GENOMIC DNA]</scope>
</reference>
<proteinExistence type="predicted"/>
<accession>U5D2E7</accession>
<evidence type="ECO:0000313" key="3">
    <source>
        <dbReference type="Proteomes" id="UP000017836"/>
    </source>
</evidence>
<keyword evidence="3" id="KW-1185">Reference proteome</keyword>
<feature type="region of interest" description="Disordered" evidence="1">
    <location>
        <begin position="91"/>
        <end position="110"/>
    </location>
</feature>
<dbReference type="Proteomes" id="UP000017836">
    <property type="component" value="Unassembled WGS sequence"/>
</dbReference>
<evidence type="ECO:0000256" key="1">
    <source>
        <dbReference type="SAM" id="MobiDB-lite"/>
    </source>
</evidence>
<sequence>MAASLFDTSLVTLPITSKAGNHLVTTTSRFLLKRPISLNRVRFDHEYDSPSAQHWCNDYNAHGSMGSCFEWRQRHSQWRHTLCIIMSKPMPKGSETHSIDRKASYAGYDG</sequence>
<feature type="compositionally biased region" description="Basic and acidic residues" evidence="1">
    <location>
        <begin position="94"/>
        <end position="103"/>
    </location>
</feature>
<dbReference type="EMBL" id="KI392442">
    <property type="protein sequence ID" value="ERN16589.1"/>
    <property type="molecule type" value="Genomic_DNA"/>
</dbReference>
<dbReference type="Gramene" id="ERN16589">
    <property type="protein sequence ID" value="ERN16589"/>
    <property type="gene ID" value="AMTR_s00031p00219520"/>
</dbReference>
<protein>
    <submittedName>
        <fullName evidence="2">Uncharacterized protein</fullName>
    </submittedName>
</protein>
<dbReference type="AlphaFoldDB" id="U5D2E7"/>